<dbReference type="EMBL" id="JASNQZ010000011">
    <property type="protein sequence ID" value="KAL0950650.1"/>
    <property type="molecule type" value="Genomic_DNA"/>
</dbReference>
<feature type="signal peptide" evidence="3">
    <location>
        <begin position="1"/>
        <end position="21"/>
    </location>
</feature>
<evidence type="ECO:0000256" key="3">
    <source>
        <dbReference type="SAM" id="SignalP"/>
    </source>
</evidence>
<feature type="compositionally biased region" description="Basic and acidic residues" evidence="1">
    <location>
        <begin position="315"/>
        <end position="327"/>
    </location>
</feature>
<accession>A0ABR3J684</accession>
<evidence type="ECO:0000256" key="1">
    <source>
        <dbReference type="SAM" id="MobiDB-lite"/>
    </source>
</evidence>
<gene>
    <name evidence="4" type="ORF">HGRIS_007438</name>
</gene>
<sequence>MRSSRCQKLILLLCGFKACAALVNTTIDDKYGDPDTGAFITYSPAVSWNDGTNCTGCTAKFDGQQAYMQSWHDGTFATSAATNPTPGAILTATIPFTGSAVYVYCILGHTHEGPNTNTDMTFFLDGQQVGIFQKTPTGATNYDFNTLVYSNTSIPHGPHTLSLENGHLGNKSLVILDYVVYSHEEARKPSKTPIIVGAIIGPIVLILVVLAAVFFTRRYMRRKHGKPYPLDLSNELVLHRPKSPPQEQPMDPSWKVEPLRLDAAYRGSTQELLDHQTEFTPSTYVGSPTSHSYGLSSLATSAAQPLYSGTSPSSRKTEQMRLHNHSDIDEEPAPPAYSPSASR</sequence>
<dbReference type="Proteomes" id="UP001556367">
    <property type="component" value="Unassembled WGS sequence"/>
</dbReference>
<keyword evidence="2" id="KW-0812">Transmembrane</keyword>
<feature type="compositionally biased region" description="Polar residues" evidence="1">
    <location>
        <begin position="304"/>
        <end position="314"/>
    </location>
</feature>
<reference evidence="5" key="1">
    <citation type="submission" date="2024-06" db="EMBL/GenBank/DDBJ databases">
        <title>Multi-omics analyses provide insights into the biosynthesis of the anticancer antibiotic pleurotin in Hohenbuehelia grisea.</title>
        <authorList>
            <person name="Weaver J.A."/>
            <person name="Alberti F."/>
        </authorList>
    </citation>
    <scope>NUCLEOTIDE SEQUENCE [LARGE SCALE GENOMIC DNA]</scope>
    <source>
        <strain evidence="5">T-177</strain>
    </source>
</reference>
<feature type="chain" id="PRO_5046773905" evidence="3">
    <location>
        <begin position="22"/>
        <end position="343"/>
    </location>
</feature>
<name>A0ABR3J684_9AGAR</name>
<comment type="caution">
    <text evidence="4">The sequence shown here is derived from an EMBL/GenBank/DDBJ whole genome shotgun (WGS) entry which is preliminary data.</text>
</comment>
<proteinExistence type="predicted"/>
<feature type="transmembrane region" description="Helical" evidence="2">
    <location>
        <begin position="194"/>
        <end position="216"/>
    </location>
</feature>
<evidence type="ECO:0000313" key="4">
    <source>
        <dbReference type="EMBL" id="KAL0950650.1"/>
    </source>
</evidence>
<keyword evidence="2" id="KW-1133">Transmembrane helix</keyword>
<dbReference type="CDD" id="cd12087">
    <property type="entry name" value="TM_EGFR-like"/>
    <property type="match status" value="1"/>
</dbReference>
<keyword evidence="2" id="KW-0472">Membrane</keyword>
<keyword evidence="3" id="KW-0732">Signal</keyword>
<evidence type="ECO:0000256" key="2">
    <source>
        <dbReference type="SAM" id="Phobius"/>
    </source>
</evidence>
<organism evidence="4 5">
    <name type="scientific">Hohenbuehelia grisea</name>
    <dbReference type="NCBI Taxonomy" id="104357"/>
    <lineage>
        <taxon>Eukaryota</taxon>
        <taxon>Fungi</taxon>
        <taxon>Dikarya</taxon>
        <taxon>Basidiomycota</taxon>
        <taxon>Agaricomycotina</taxon>
        <taxon>Agaricomycetes</taxon>
        <taxon>Agaricomycetidae</taxon>
        <taxon>Agaricales</taxon>
        <taxon>Pleurotineae</taxon>
        <taxon>Pleurotaceae</taxon>
        <taxon>Hohenbuehelia</taxon>
    </lineage>
</organism>
<feature type="region of interest" description="Disordered" evidence="1">
    <location>
        <begin position="304"/>
        <end position="343"/>
    </location>
</feature>
<protein>
    <submittedName>
        <fullName evidence="4">Uncharacterized protein</fullName>
    </submittedName>
</protein>
<evidence type="ECO:0000313" key="5">
    <source>
        <dbReference type="Proteomes" id="UP001556367"/>
    </source>
</evidence>
<keyword evidence="5" id="KW-1185">Reference proteome</keyword>
<dbReference type="Gene3D" id="2.60.120.260">
    <property type="entry name" value="Galactose-binding domain-like"/>
    <property type="match status" value="1"/>
</dbReference>